<evidence type="ECO:0000313" key="2">
    <source>
        <dbReference type="Proteomes" id="UP001596447"/>
    </source>
</evidence>
<comment type="caution">
    <text evidence="1">The sequence shown here is derived from an EMBL/GenBank/DDBJ whole genome shotgun (WGS) entry which is preliminary data.</text>
</comment>
<dbReference type="RefSeq" id="WP_279527584.1">
    <property type="nucleotide sequence ID" value="NZ_CP122312.1"/>
</dbReference>
<name>A0ABD5Z6R8_9EURY</name>
<gene>
    <name evidence="1" type="ORF">ACFQJ9_15630</name>
</gene>
<proteinExistence type="predicted"/>
<sequence>MSDDTRTRGVEFEGVLDDVDFPVERADLLERHGDHDLGLEEGETTLGDVLERIDEDRFRSREDLREAVLTAVGVDAVGRAEYTDRGAGVVSGEDDTVDSF</sequence>
<dbReference type="InterPro" id="IPR043899">
    <property type="entry name" value="DUF5789"/>
</dbReference>
<organism evidence="1 2">
    <name type="scientific">Halospeciosus flavus</name>
    <dbReference type="NCBI Taxonomy" id="3032283"/>
    <lineage>
        <taxon>Archaea</taxon>
        <taxon>Methanobacteriati</taxon>
        <taxon>Methanobacteriota</taxon>
        <taxon>Stenosarchaea group</taxon>
        <taxon>Halobacteria</taxon>
        <taxon>Halobacteriales</taxon>
        <taxon>Halobacteriaceae</taxon>
        <taxon>Halospeciosus</taxon>
    </lineage>
</organism>
<dbReference type="Proteomes" id="UP001596447">
    <property type="component" value="Unassembled WGS sequence"/>
</dbReference>
<dbReference type="EMBL" id="JBHTAR010000011">
    <property type="protein sequence ID" value="MFC7200819.1"/>
    <property type="molecule type" value="Genomic_DNA"/>
</dbReference>
<protein>
    <submittedName>
        <fullName evidence="1">DUF5789 family protein</fullName>
    </submittedName>
</protein>
<reference evidence="1 2" key="1">
    <citation type="journal article" date="2019" name="Int. J. Syst. Evol. Microbiol.">
        <title>The Global Catalogue of Microorganisms (GCM) 10K type strain sequencing project: providing services to taxonomists for standard genome sequencing and annotation.</title>
        <authorList>
            <consortium name="The Broad Institute Genomics Platform"/>
            <consortium name="The Broad Institute Genome Sequencing Center for Infectious Disease"/>
            <person name="Wu L."/>
            <person name="Ma J."/>
        </authorList>
    </citation>
    <scope>NUCLEOTIDE SEQUENCE [LARGE SCALE GENOMIC DNA]</scope>
    <source>
        <strain evidence="1 2">XZGYJ-43</strain>
    </source>
</reference>
<dbReference type="AlphaFoldDB" id="A0ABD5Z6R8"/>
<keyword evidence="2" id="KW-1185">Reference proteome</keyword>
<dbReference type="Pfam" id="PF19102">
    <property type="entry name" value="DUF5789"/>
    <property type="match status" value="1"/>
</dbReference>
<accession>A0ABD5Z6R8</accession>
<evidence type="ECO:0000313" key="1">
    <source>
        <dbReference type="EMBL" id="MFC7200819.1"/>
    </source>
</evidence>